<sequence>MGDDLPEKRTGDDLPEIRASDADRDRVAERLRDAMAEGRLNLEEFEERLESTYAARTYAELEPLTRDLPAAGVRKADVAAARSTAADTAGWAARVDVGGEPSSSSAVAVMGGFQRKGHWTVGRRFTSFAFWGGGEIDLREARFTERETVINCIAIMGGLNVVVPPGVEVVVRGFGFMGGFDHREDGTPPEPGAPRVVLTGFALMGGVGLQRKLPKGERLRLKEERRRAKLERLSPDELDDDGRRGRKELG</sequence>
<accession>A0A372M131</accession>
<feature type="region of interest" description="Disordered" evidence="1">
    <location>
        <begin position="1"/>
        <end position="25"/>
    </location>
</feature>
<dbReference type="RefSeq" id="WP_128557731.1">
    <property type="nucleotide sequence ID" value="NZ_QUAK01000117.1"/>
</dbReference>
<dbReference type="AlphaFoldDB" id="A0A372M131"/>
<protein>
    <submittedName>
        <fullName evidence="3">DUF1707 domain-containing protein</fullName>
    </submittedName>
</protein>
<dbReference type="PANTHER" id="PTHR40763:SF4">
    <property type="entry name" value="DUF1707 DOMAIN-CONTAINING PROTEIN"/>
    <property type="match status" value="1"/>
</dbReference>
<reference evidence="3 4" key="1">
    <citation type="submission" date="2018-08" db="EMBL/GenBank/DDBJ databases">
        <title>Isolation, diversity and antifungal activity of Actinobacteria from wheat.</title>
        <authorList>
            <person name="Han C."/>
        </authorList>
    </citation>
    <scope>NUCLEOTIDE SEQUENCE [LARGE SCALE GENOMIC DNA]</scope>
    <source>
        <strain evidence="3 4">NEAU-YY421</strain>
    </source>
</reference>
<feature type="region of interest" description="Disordered" evidence="1">
    <location>
        <begin position="230"/>
        <end position="250"/>
    </location>
</feature>
<organism evidence="3 4">
    <name type="scientific">Streptomyces triticagri</name>
    <dbReference type="NCBI Taxonomy" id="2293568"/>
    <lineage>
        <taxon>Bacteria</taxon>
        <taxon>Bacillati</taxon>
        <taxon>Actinomycetota</taxon>
        <taxon>Actinomycetes</taxon>
        <taxon>Kitasatosporales</taxon>
        <taxon>Streptomycetaceae</taxon>
        <taxon>Streptomyces</taxon>
    </lineage>
</organism>
<gene>
    <name evidence="3" type="ORF">DY218_21480</name>
</gene>
<evidence type="ECO:0000313" key="4">
    <source>
        <dbReference type="Proteomes" id="UP000263094"/>
    </source>
</evidence>
<name>A0A372M131_9ACTN</name>
<feature type="domain" description="DUF1707" evidence="2">
    <location>
        <begin position="17"/>
        <end position="69"/>
    </location>
</feature>
<dbReference type="EMBL" id="QUAK01000117">
    <property type="protein sequence ID" value="RFU84622.1"/>
    <property type="molecule type" value="Genomic_DNA"/>
</dbReference>
<evidence type="ECO:0000256" key="1">
    <source>
        <dbReference type="SAM" id="MobiDB-lite"/>
    </source>
</evidence>
<keyword evidence="4" id="KW-1185">Reference proteome</keyword>
<dbReference type="Pfam" id="PF08044">
    <property type="entry name" value="DUF1707"/>
    <property type="match status" value="1"/>
</dbReference>
<dbReference type="PANTHER" id="PTHR40763">
    <property type="entry name" value="MEMBRANE PROTEIN-RELATED"/>
    <property type="match status" value="1"/>
</dbReference>
<evidence type="ECO:0000313" key="3">
    <source>
        <dbReference type="EMBL" id="RFU84622.1"/>
    </source>
</evidence>
<dbReference type="InterPro" id="IPR012551">
    <property type="entry name" value="DUF1707_SHOCT-like"/>
</dbReference>
<evidence type="ECO:0000259" key="2">
    <source>
        <dbReference type="Pfam" id="PF08044"/>
    </source>
</evidence>
<dbReference type="OrthoDB" id="3625082at2"/>
<dbReference type="Proteomes" id="UP000263094">
    <property type="component" value="Unassembled WGS sequence"/>
</dbReference>
<comment type="caution">
    <text evidence="3">The sequence shown here is derived from an EMBL/GenBank/DDBJ whole genome shotgun (WGS) entry which is preliminary data.</text>
</comment>
<proteinExistence type="predicted"/>